<proteinExistence type="inferred from homology"/>
<evidence type="ECO:0000256" key="5">
    <source>
        <dbReference type="ARBA" id="ARBA00023173"/>
    </source>
</evidence>
<accession>A0A4U1FM17</accession>
<evidence type="ECO:0000313" key="11">
    <source>
        <dbReference type="EMBL" id="TKC51169.1"/>
    </source>
</evidence>
<feature type="compositionally biased region" description="Basic and acidic residues" evidence="10">
    <location>
        <begin position="380"/>
        <end position="389"/>
    </location>
</feature>
<dbReference type="Proteomes" id="UP000308365">
    <property type="component" value="Unassembled WGS sequence"/>
</dbReference>
<gene>
    <name evidence="11" type="ORF">EI555_004235</name>
</gene>
<keyword evidence="4 9" id="KW-0472">Membrane</keyword>
<feature type="non-terminal residue" evidence="11">
    <location>
        <position position="1"/>
    </location>
</feature>
<dbReference type="InterPro" id="IPR021134">
    <property type="entry name" value="Bestrophin-like"/>
</dbReference>
<evidence type="ECO:0000256" key="1">
    <source>
        <dbReference type="ARBA" id="ARBA00004370"/>
    </source>
</evidence>
<comment type="caution">
    <text evidence="11">The sequence shown here is derived from an EMBL/GenBank/DDBJ whole genome shotgun (WGS) entry which is preliminary data.</text>
</comment>
<sequence length="683" mass="77458">TENYKGKILCTKIACSLGTANNEEYGYPSLSVHQHPSPPAAARCLAMTVTYSSQVANARLGSFSRLLLCWRGSIYKLLYGEFLVFLICYYITRFIYRMALTDDQQVIFEKLTLYCDSYIQLIPISFVLGFYVTLVVTRWWNQYENLPWPDRLMNLVSCFVEGKDEQGRLLRRTLMRYANLGNVLILRSVSAAVYKRFPSPQHLVKAGFMTPSEHKHLQKLSLPHNSFWMPWVWFANLSTKAWIEGRIRDPVLLQSLLNEMNTLRTQCGQLYAYDWISIPLVYTQVVTVAVYSFFLACLMGRQFLNPAKAYPGHEMDLVVPLFTFLQFFFYAGWLKVAEQLINPFGEDDDDFETNWIVDRSLQVSLLAVDEMHQDLPPMERDMYWNEPEPHPPYTAASAQSRRPSFFGSTFNISLDKEDMEFQPDPQEEESAHTGIAGRFRGLQSHDRQPPRTNSKTKLLWPKKEVLSHEGQPKNLGGDGQDTSDKEDVKAWKGEDAFKSAVLYGRSGYHSAPQTPLSHTPMVFPPGQSAPSSLRKVSGMDDTVKDQSLQPATPRSKKSFELLPESAGASTEHPEVSHMRRKTVEFNLTDMSEAPEYLREPHLGQSTSNIHTILKDCGDPYWALENNSPPYSQFSYGSMAARACPALAWGAHLAATAGALGRCWRLLLISPKSLTHQDFSGAQG</sequence>
<protein>
    <recommendedName>
        <fullName evidence="9">Bestrophin</fullName>
    </recommendedName>
</protein>
<reference evidence="12" key="1">
    <citation type="journal article" date="2019" name="IScience">
        <title>Narwhal Genome Reveals Long-Term Low Genetic Diversity despite Current Large Abundance Size.</title>
        <authorList>
            <person name="Westbury M.V."/>
            <person name="Petersen B."/>
            <person name="Garde E."/>
            <person name="Heide-Jorgensen M.P."/>
            <person name="Lorenzen E.D."/>
        </authorList>
    </citation>
    <scope>NUCLEOTIDE SEQUENCE [LARGE SCALE GENOMIC DNA]</scope>
</reference>
<comment type="function">
    <text evidence="9">Forms calcium-sensitive chloride channels. Permeable to bicarbonate.</text>
</comment>
<dbReference type="GO" id="GO:0005886">
    <property type="term" value="C:plasma membrane"/>
    <property type="evidence" value="ECO:0007669"/>
    <property type="project" value="UniProtKB-SubCell"/>
</dbReference>
<dbReference type="PANTHER" id="PTHR10736:SF4">
    <property type="entry name" value="BESTROPHIN-1"/>
    <property type="match status" value="1"/>
</dbReference>
<feature type="region of interest" description="Disordered" evidence="10">
    <location>
        <begin position="439"/>
        <end position="485"/>
    </location>
</feature>
<feature type="transmembrane region" description="Helical" evidence="9">
    <location>
        <begin position="281"/>
        <end position="304"/>
    </location>
</feature>
<dbReference type="EMBL" id="RWIC01000057">
    <property type="protein sequence ID" value="TKC51169.1"/>
    <property type="molecule type" value="Genomic_DNA"/>
</dbReference>
<comment type="subcellular location">
    <subcellularLocation>
        <location evidence="9">Cell membrane</location>
        <topology evidence="9">Multi-pass membrane protein</topology>
    </subcellularLocation>
    <subcellularLocation>
        <location evidence="1">Membrane</location>
    </subcellularLocation>
</comment>
<keyword evidence="6 9" id="KW-0868">Chloride</keyword>
<dbReference type="GO" id="GO:0005254">
    <property type="term" value="F:chloride channel activity"/>
    <property type="evidence" value="ECO:0007669"/>
    <property type="project" value="UniProtKB-KW"/>
</dbReference>
<dbReference type="AlphaFoldDB" id="A0A4U1FM17"/>
<evidence type="ECO:0000256" key="8">
    <source>
        <dbReference type="ARBA" id="ARBA00034769"/>
    </source>
</evidence>
<dbReference type="PANTHER" id="PTHR10736">
    <property type="entry name" value="BESTROPHIN"/>
    <property type="match status" value="1"/>
</dbReference>
<evidence type="ECO:0000256" key="3">
    <source>
        <dbReference type="ARBA" id="ARBA00022989"/>
    </source>
</evidence>
<dbReference type="Pfam" id="PF01062">
    <property type="entry name" value="Bestrophin"/>
    <property type="match status" value="1"/>
</dbReference>
<evidence type="ECO:0000256" key="4">
    <source>
        <dbReference type="ARBA" id="ARBA00023136"/>
    </source>
</evidence>
<evidence type="ECO:0000313" key="12">
    <source>
        <dbReference type="Proteomes" id="UP000308365"/>
    </source>
</evidence>
<feature type="compositionally biased region" description="Basic and acidic residues" evidence="10">
    <location>
        <begin position="461"/>
        <end position="471"/>
    </location>
</feature>
<keyword evidence="2 9" id="KW-0812">Transmembrane</keyword>
<evidence type="ECO:0000256" key="2">
    <source>
        <dbReference type="ARBA" id="ARBA00022692"/>
    </source>
</evidence>
<keyword evidence="3 9" id="KW-1133">Transmembrane helix</keyword>
<evidence type="ECO:0000256" key="7">
    <source>
        <dbReference type="ARBA" id="ARBA00024167"/>
    </source>
</evidence>
<keyword evidence="9" id="KW-0407">Ion channel</keyword>
<feature type="transmembrane region" description="Helical" evidence="9">
    <location>
        <begin position="77"/>
        <end position="96"/>
    </location>
</feature>
<keyword evidence="9" id="KW-0406">Ion transport</keyword>
<comment type="similarity">
    <text evidence="8 9">Belongs to the anion channel-forming bestrophin (TC 1.A.46) family. Calcium-sensitive chloride channel subfamily.</text>
</comment>
<feature type="region of interest" description="Disordered" evidence="10">
    <location>
        <begin position="526"/>
        <end position="579"/>
    </location>
</feature>
<comment type="catalytic activity">
    <reaction evidence="7">
        <text>chloride(in) = chloride(out)</text>
        <dbReference type="Rhea" id="RHEA:29823"/>
        <dbReference type="ChEBI" id="CHEBI:17996"/>
    </reaction>
</comment>
<name>A0A4U1FM17_MONMO</name>
<evidence type="ECO:0000256" key="10">
    <source>
        <dbReference type="SAM" id="MobiDB-lite"/>
    </source>
</evidence>
<keyword evidence="5 9" id="KW-0869">Chloride channel</keyword>
<dbReference type="InterPro" id="IPR000615">
    <property type="entry name" value="Bestrophin"/>
</dbReference>
<feature type="transmembrane region" description="Helical" evidence="9">
    <location>
        <begin position="316"/>
        <end position="334"/>
    </location>
</feature>
<organism evidence="11 12">
    <name type="scientific">Monodon monoceros</name>
    <name type="common">Narwhal</name>
    <name type="synonym">Ceratodon monodon</name>
    <dbReference type="NCBI Taxonomy" id="40151"/>
    <lineage>
        <taxon>Eukaryota</taxon>
        <taxon>Metazoa</taxon>
        <taxon>Chordata</taxon>
        <taxon>Craniata</taxon>
        <taxon>Vertebrata</taxon>
        <taxon>Euteleostomi</taxon>
        <taxon>Mammalia</taxon>
        <taxon>Eutheria</taxon>
        <taxon>Laurasiatheria</taxon>
        <taxon>Artiodactyla</taxon>
        <taxon>Whippomorpha</taxon>
        <taxon>Cetacea</taxon>
        <taxon>Odontoceti</taxon>
        <taxon>Monodontidae</taxon>
        <taxon>Monodon</taxon>
    </lineage>
</organism>
<feature type="region of interest" description="Disordered" evidence="10">
    <location>
        <begin position="380"/>
        <end position="401"/>
    </location>
</feature>
<evidence type="ECO:0000256" key="9">
    <source>
        <dbReference type="RuleBase" id="RU363126"/>
    </source>
</evidence>
<keyword evidence="9" id="KW-1003">Cell membrane</keyword>
<dbReference type="GO" id="GO:0034707">
    <property type="term" value="C:chloride channel complex"/>
    <property type="evidence" value="ECO:0007669"/>
    <property type="project" value="UniProtKB-KW"/>
</dbReference>
<keyword evidence="9" id="KW-0813">Transport</keyword>
<evidence type="ECO:0000256" key="6">
    <source>
        <dbReference type="ARBA" id="ARBA00023214"/>
    </source>
</evidence>
<feature type="transmembrane region" description="Helical" evidence="9">
    <location>
        <begin position="117"/>
        <end position="140"/>
    </location>
</feature>